<keyword evidence="6" id="KW-0408">Iron</keyword>
<dbReference type="RefSeq" id="WP_097553963.1">
    <property type="nucleotide sequence ID" value="NZ_PCMW01000035.1"/>
</dbReference>
<comment type="subcellular location">
    <subcellularLocation>
        <location evidence="1 11">Cell outer membrane</location>
        <topology evidence="1 11">Multi-pass membrane protein</topology>
    </subcellularLocation>
</comment>
<evidence type="ECO:0000256" key="5">
    <source>
        <dbReference type="ARBA" id="ARBA00022692"/>
    </source>
</evidence>
<organism evidence="15 16">
    <name type="scientific">Flavobacterium branchiophilum</name>
    <dbReference type="NCBI Taxonomy" id="55197"/>
    <lineage>
        <taxon>Bacteria</taxon>
        <taxon>Pseudomonadati</taxon>
        <taxon>Bacteroidota</taxon>
        <taxon>Flavobacteriia</taxon>
        <taxon>Flavobacteriales</taxon>
        <taxon>Flavobacteriaceae</taxon>
        <taxon>Flavobacterium</taxon>
    </lineage>
</organism>
<keyword evidence="2 11" id="KW-0813">Transport</keyword>
<dbReference type="GO" id="GO:0006826">
    <property type="term" value="P:iron ion transport"/>
    <property type="evidence" value="ECO:0007669"/>
    <property type="project" value="UniProtKB-KW"/>
</dbReference>
<evidence type="ECO:0000256" key="10">
    <source>
        <dbReference type="ARBA" id="ARBA00023237"/>
    </source>
</evidence>
<keyword evidence="5 11" id="KW-0812">Transmembrane</keyword>
<evidence type="ECO:0000256" key="2">
    <source>
        <dbReference type="ARBA" id="ARBA00022448"/>
    </source>
</evidence>
<dbReference type="InterPro" id="IPR039426">
    <property type="entry name" value="TonB-dep_rcpt-like"/>
</dbReference>
<evidence type="ECO:0008006" key="17">
    <source>
        <dbReference type="Google" id="ProtNLM"/>
    </source>
</evidence>
<accession>A0A2H3KC46</accession>
<reference evidence="15 16" key="1">
    <citation type="submission" date="2017-09" db="EMBL/GenBank/DDBJ databases">
        <title>Whole genomes of Flavobacteriaceae.</title>
        <authorList>
            <person name="Stine C."/>
            <person name="Li C."/>
            <person name="Tadesse D."/>
        </authorList>
    </citation>
    <scope>NUCLEOTIDE SEQUENCE [LARGE SCALE GENOMIC DNA]</scope>
    <source>
        <strain evidence="15 16">ATCC 35036</strain>
    </source>
</reference>
<evidence type="ECO:0000256" key="12">
    <source>
        <dbReference type="RuleBase" id="RU003357"/>
    </source>
</evidence>
<evidence type="ECO:0000256" key="3">
    <source>
        <dbReference type="ARBA" id="ARBA00022452"/>
    </source>
</evidence>
<dbReference type="EMBL" id="PCMW01000035">
    <property type="protein sequence ID" value="PDS24821.1"/>
    <property type="molecule type" value="Genomic_DNA"/>
</dbReference>
<evidence type="ECO:0000256" key="7">
    <source>
        <dbReference type="ARBA" id="ARBA00023065"/>
    </source>
</evidence>
<dbReference type="Pfam" id="PF00593">
    <property type="entry name" value="TonB_dep_Rec_b-barrel"/>
    <property type="match status" value="1"/>
</dbReference>
<feature type="domain" description="TonB-dependent receptor-like beta-barrel" evidence="13">
    <location>
        <begin position="274"/>
        <end position="687"/>
    </location>
</feature>
<comment type="caution">
    <text evidence="15">The sequence shown here is derived from an EMBL/GenBank/DDBJ whole genome shotgun (WGS) entry which is preliminary data.</text>
</comment>
<keyword evidence="3 11" id="KW-1134">Transmembrane beta strand</keyword>
<evidence type="ECO:0000313" key="15">
    <source>
        <dbReference type="EMBL" id="PDS24821.1"/>
    </source>
</evidence>
<keyword evidence="7" id="KW-0406">Ion transport</keyword>
<evidence type="ECO:0000256" key="6">
    <source>
        <dbReference type="ARBA" id="ARBA00023004"/>
    </source>
</evidence>
<dbReference type="PANTHER" id="PTHR32552">
    <property type="entry name" value="FERRICHROME IRON RECEPTOR-RELATED"/>
    <property type="match status" value="1"/>
</dbReference>
<dbReference type="InterPro" id="IPR036942">
    <property type="entry name" value="Beta-barrel_TonB_sf"/>
</dbReference>
<evidence type="ECO:0000256" key="9">
    <source>
        <dbReference type="ARBA" id="ARBA00023136"/>
    </source>
</evidence>
<evidence type="ECO:0000259" key="14">
    <source>
        <dbReference type="Pfam" id="PF07715"/>
    </source>
</evidence>
<dbReference type="PANTHER" id="PTHR32552:SF81">
    <property type="entry name" value="TONB-DEPENDENT OUTER MEMBRANE RECEPTOR"/>
    <property type="match status" value="1"/>
</dbReference>
<feature type="domain" description="TonB-dependent receptor plug" evidence="14">
    <location>
        <begin position="46"/>
        <end position="150"/>
    </location>
</feature>
<dbReference type="OrthoDB" id="9775095at2"/>
<keyword evidence="9 11" id="KW-0472">Membrane</keyword>
<dbReference type="AlphaFoldDB" id="A0A2H3KC46"/>
<comment type="similarity">
    <text evidence="11 12">Belongs to the TonB-dependent receptor family.</text>
</comment>
<evidence type="ECO:0000256" key="1">
    <source>
        <dbReference type="ARBA" id="ARBA00004571"/>
    </source>
</evidence>
<proteinExistence type="inferred from homology"/>
<keyword evidence="10 11" id="KW-0998">Cell outer membrane</keyword>
<evidence type="ECO:0000256" key="4">
    <source>
        <dbReference type="ARBA" id="ARBA00022496"/>
    </source>
</evidence>
<evidence type="ECO:0000313" key="16">
    <source>
        <dbReference type="Proteomes" id="UP000220828"/>
    </source>
</evidence>
<name>A0A2H3KC46_9FLAO</name>
<dbReference type="InterPro" id="IPR012910">
    <property type="entry name" value="Plug_dom"/>
</dbReference>
<dbReference type="PROSITE" id="PS52016">
    <property type="entry name" value="TONB_DEPENDENT_REC_3"/>
    <property type="match status" value="1"/>
</dbReference>
<dbReference type="Gene3D" id="2.40.170.20">
    <property type="entry name" value="TonB-dependent receptor, beta-barrel domain"/>
    <property type="match status" value="1"/>
</dbReference>
<protein>
    <recommendedName>
        <fullName evidence="17">TonB-dependent receptor</fullName>
    </recommendedName>
</protein>
<dbReference type="Pfam" id="PF07715">
    <property type="entry name" value="Plug"/>
    <property type="match status" value="1"/>
</dbReference>
<evidence type="ECO:0000256" key="11">
    <source>
        <dbReference type="PROSITE-ProRule" id="PRU01360"/>
    </source>
</evidence>
<keyword evidence="8 12" id="KW-0798">TonB box</keyword>
<dbReference type="SUPFAM" id="SSF56935">
    <property type="entry name" value="Porins"/>
    <property type="match status" value="1"/>
</dbReference>
<dbReference type="Proteomes" id="UP000220828">
    <property type="component" value="Unassembled WGS sequence"/>
</dbReference>
<evidence type="ECO:0000259" key="13">
    <source>
        <dbReference type="Pfam" id="PF00593"/>
    </source>
</evidence>
<evidence type="ECO:0000256" key="8">
    <source>
        <dbReference type="ARBA" id="ARBA00023077"/>
    </source>
</evidence>
<gene>
    <name evidence="15" type="ORF">B0A77_06760</name>
</gene>
<sequence length="722" mass="80888">MKKLLFALLVLGQMGYAQKNKTVVDSTKTNQLEEVIVTANKLEQKVINVPVAVTALSSKNVQNSRIVNFADLSGRVPNYLYQDLGVGFQAIQSIRGIQVFSENPAVSTYIDDVNSLDILAGGIALTDIERIEVLRGPQSTLFGRNAMGGVVNIFTKKPNHKTSGFVELESGNFALQRYSAGFKTPLLKDKLFFGLSGLFQKKDGFMKNDITGTTSTDTSLNGRTVGDEENTYFNAYLKFLASKRLSFTLNLKHQTDFSNASSFMVSQATETIAFETPDVINLTRIGRHNRNFTNYSLVTKYNAKQFDITSISAFQQISFSFQDIDFPGYFHSFYNNQIGEKLPPQDVLSQELRINSNNQNSKFQYVAGLFGFKQVGFEPTTNLAYELAPDSYVIYRNRSNNHGFAVFGEVSYKVTKNLKATAGARFDMEEREATFNGFGDAIFSGGVVTNINPDQTKSGKYNAFSPKASLFYVLNNHSNVYATYTRGFRAGGINAQAVPTGVRQDFDPEFSDNFEVGYKTSFWNNRIHFNAAAFNIQWKDLQFFNLVAPFTYARENVGNAYSRGIELEANIIPIKGLQLDFAYAINDAEYKDFSLKRINFITGQEVSTLIGGNKLSNAPKTTFFTSAQYEIKTFENVSFLFKVEYKNIGGYFTDIQNTLYQPTYHIVNSRFGVSYKNYGIFLWIRNLTNERYLAYGNADTSFGRSSIAAMPNQVGVSLSAKF</sequence>
<keyword evidence="4" id="KW-0410">Iron transport</keyword>
<dbReference type="InterPro" id="IPR000531">
    <property type="entry name" value="Beta-barrel_TonB"/>
</dbReference>
<dbReference type="GO" id="GO:0009279">
    <property type="term" value="C:cell outer membrane"/>
    <property type="evidence" value="ECO:0007669"/>
    <property type="project" value="UniProtKB-SubCell"/>
</dbReference>